<feature type="transmembrane region" description="Helical" evidence="7">
    <location>
        <begin position="60"/>
        <end position="83"/>
    </location>
</feature>
<feature type="domain" description="VTT" evidence="8">
    <location>
        <begin position="40"/>
        <end position="167"/>
    </location>
</feature>
<protein>
    <submittedName>
        <fullName evidence="9">Membrane protein</fullName>
    </submittedName>
</protein>
<keyword evidence="5 7" id="KW-1133">Transmembrane helix</keyword>
<dbReference type="EMBL" id="BMMK01000006">
    <property type="protein sequence ID" value="GGM47324.1"/>
    <property type="molecule type" value="Genomic_DNA"/>
</dbReference>
<evidence type="ECO:0000256" key="4">
    <source>
        <dbReference type="ARBA" id="ARBA00022692"/>
    </source>
</evidence>
<accession>A0A8J3CB50</accession>
<dbReference type="AlphaFoldDB" id="A0A8J3CB50"/>
<evidence type="ECO:0000256" key="2">
    <source>
        <dbReference type="ARBA" id="ARBA00010792"/>
    </source>
</evidence>
<organism evidence="9 10">
    <name type="scientific">Longimycelium tulufanense</name>
    <dbReference type="NCBI Taxonomy" id="907463"/>
    <lineage>
        <taxon>Bacteria</taxon>
        <taxon>Bacillati</taxon>
        <taxon>Actinomycetota</taxon>
        <taxon>Actinomycetes</taxon>
        <taxon>Pseudonocardiales</taxon>
        <taxon>Pseudonocardiaceae</taxon>
        <taxon>Longimycelium</taxon>
    </lineage>
</organism>
<dbReference type="PANTHER" id="PTHR30353:SF15">
    <property type="entry name" value="INNER MEMBRANE PROTEIN YABI"/>
    <property type="match status" value="1"/>
</dbReference>
<gene>
    <name evidence="9" type="primary">dedA</name>
    <name evidence="9" type="ORF">GCM10012275_18010</name>
</gene>
<reference evidence="9" key="1">
    <citation type="journal article" date="2014" name="Int. J. Syst. Evol. Microbiol.">
        <title>Complete genome sequence of Corynebacterium casei LMG S-19264T (=DSM 44701T), isolated from a smear-ripened cheese.</title>
        <authorList>
            <consortium name="US DOE Joint Genome Institute (JGI-PGF)"/>
            <person name="Walter F."/>
            <person name="Albersmeier A."/>
            <person name="Kalinowski J."/>
            <person name="Ruckert C."/>
        </authorList>
    </citation>
    <scope>NUCLEOTIDE SEQUENCE</scope>
    <source>
        <strain evidence="9">CGMCC 4.5737</strain>
    </source>
</reference>
<dbReference type="Proteomes" id="UP000637578">
    <property type="component" value="Unassembled WGS sequence"/>
</dbReference>
<evidence type="ECO:0000256" key="3">
    <source>
        <dbReference type="ARBA" id="ARBA00022475"/>
    </source>
</evidence>
<keyword evidence="4 7" id="KW-0812">Transmembrane</keyword>
<evidence type="ECO:0000313" key="9">
    <source>
        <dbReference type="EMBL" id="GGM47324.1"/>
    </source>
</evidence>
<dbReference type="PANTHER" id="PTHR30353">
    <property type="entry name" value="INNER MEMBRANE PROTEIN DEDA-RELATED"/>
    <property type="match status" value="1"/>
</dbReference>
<comment type="similarity">
    <text evidence="2 7">Belongs to the DedA family.</text>
</comment>
<feature type="transmembrane region" description="Helical" evidence="7">
    <location>
        <begin position="148"/>
        <end position="170"/>
    </location>
</feature>
<keyword evidence="3 7" id="KW-1003">Cell membrane</keyword>
<evidence type="ECO:0000256" key="6">
    <source>
        <dbReference type="ARBA" id="ARBA00023136"/>
    </source>
</evidence>
<evidence type="ECO:0000256" key="5">
    <source>
        <dbReference type="ARBA" id="ARBA00022989"/>
    </source>
</evidence>
<feature type="transmembrane region" description="Helical" evidence="7">
    <location>
        <begin position="18"/>
        <end position="40"/>
    </location>
</feature>
<evidence type="ECO:0000313" key="10">
    <source>
        <dbReference type="Proteomes" id="UP000637578"/>
    </source>
</evidence>
<feature type="transmembrane region" description="Helical" evidence="7">
    <location>
        <begin position="182"/>
        <end position="200"/>
    </location>
</feature>
<dbReference type="InterPro" id="IPR032818">
    <property type="entry name" value="DedA-like"/>
</dbReference>
<comment type="subcellular location">
    <subcellularLocation>
        <location evidence="1 7">Cell membrane</location>
        <topology evidence="1 7">Multi-pass membrane protein</topology>
    </subcellularLocation>
</comment>
<dbReference type="InterPro" id="IPR032816">
    <property type="entry name" value="VTT_dom"/>
</dbReference>
<evidence type="ECO:0000259" key="8">
    <source>
        <dbReference type="Pfam" id="PF09335"/>
    </source>
</evidence>
<evidence type="ECO:0000256" key="7">
    <source>
        <dbReference type="RuleBase" id="RU367016"/>
    </source>
</evidence>
<sequence>MAGAGQLAWGPLETAGPVVVWLVVLGFVFAECAFIVGLFLPGDSLLLTAGVVLSHHNHELGIWLLSVTVTVVAVAGNHVGYVIGERTGVRLIARRGGKVLNREHLERAKQFFDRWGVWAIMVARWLPWIRTLAPLLAGAARMDRRKYLMASVVGAFLWAPTLMLIGYYAAGLLDHYPWLKTTAVIGFVTFVIGGTIYGLWRYRQEMRKPVEVVDPAQLDG</sequence>
<reference evidence="9" key="2">
    <citation type="submission" date="2020-09" db="EMBL/GenBank/DDBJ databases">
        <authorList>
            <person name="Sun Q."/>
            <person name="Zhou Y."/>
        </authorList>
    </citation>
    <scope>NUCLEOTIDE SEQUENCE</scope>
    <source>
        <strain evidence="9">CGMCC 4.5737</strain>
    </source>
</reference>
<evidence type="ECO:0000256" key="1">
    <source>
        <dbReference type="ARBA" id="ARBA00004651"/>
    </source>
</evidence>
<comment type="caution">
    <text evidence="9">The sequence shown here is derived from an EMBL/GenBank/DDBJ whole genome shotgun (WGS) entry which is preliminary data.</text>
</comment>
<proteinExistence type="inferred from homology"/>
<keyword evidence="6 7" id="KW-0472">Membrane</keyword>
<keyword evidence="10" id="KW-1185">Reference proteome</keyword>
<name>A0A8J3CB50_9PSEU</name>
<dbReference type="Pfam" id="PF09335">
    <property type="entry name" value="VTT_dom"/>
    <property type="match status" value="1"/>
</dbReference>
<dbReference type="GO" id="GO:0005886">
    <property type="term" value="C:plasma membrane"/>
    <property type="evidence" value="ECO:0007669"/>
    <property type="project" value="UniProtKB-SubCell"/>
</dbReference>